<feature type="transmembrane region" description="Helical" evidence="1">
    <location>
        <begin position="51"/>
        <end position="71"/>
    </location>
</feature>
<keyword evidence="1" id="KW-0472">Membrane</keyword>
<evidence type="ECO:0000313" key="2">
    <source>
        <dbReference type="EMBL" id="KJB07594.1"/>
    </source>
</evidence>
<accession>A0A0D2PL92</accession>
<keyword evidence="1" id="KW-0812">Transmembrane</keyword>
<gene>
    <name evidence="2" type="ORF">B456_001G031900</name>
</gene>
<evidence type="ECO:0000256" key="1">
    <source>
        <dbReference type="SAM" id="Phobius"/>
    </source>
</evidence>
<sequence length="108" mass="12592">MTTLTITKSAFSNFFLYISWLKPGFAVVFLLDSNHKCYFCGLSLCIGMKRIPVVLAYLLIIYTFVGFKSFANCNFQSLLSTRYTRFKSLKHDLYGRAYEIYSFFKNLL</sequence>
<name>A0A0D2PL92_GOSRA</name>
<dbReference type="AlphaFoldDB" id="A0A0D2PL92"/>
<reference evidence="2 3" key="1">
    <citation type="journal article" date="2012" name="Nature">
        <title>Repeated polyploidization of Gossypium genomes and the evolution of spinnable cotton fibres.</title>
        <authorList>
            <person name="Paterson A.H."/>
            <person name="Wendel J.F."/>
            <person name="Gundlach H."/>
            <person name="Guo H."/>
            <person name="Jenkins J."/>
            <person name="Jin D."/>
            <person name="Llewellyn D."/>
            <person name="Showmaker K.C."/>
            <person name="Shu S."/>
            <person name="Udall J."/>
            <person name="Yoo M.J."/>
            <person name="Byers R."/>
            <person name="Chen W."/>
            <person name="Doron-Faigenboim A."/>
            <person name="Duke M.V."/>
            <person name="Gong L."/>
            <person name="Grimwood J."/>
            <person name="Grover C."/>
            <person name="Grupp K."/>
            <person name="Hu G."/>
            <person name="Lee T.H."/>
            <person name="Li J."/>
            <person name="Lin L."/>
            <person name="Liu T."/>
            <person name="Marler B.S."/>
            <person name="Page J.T."/>
            <person name="Roberts A.W."/>
            <person name="Romanel E."/>
            <person name="Sanders W.S."/>
            <person name="Szadkowski E."/>
            <person name="Tan X."/>
            <person name="Tang H."/>
            <person name="Xu C."/>
            <person name="Wang J."/>
            <person name="Wang Z."/>
            <person name="Zhang D."/>
            <person name="Zhang L."/>
            <person name="Ashrafi H."/>
            <person name="Bedon F."/>
            <person name="Bowers J.E."/>
            <person name="Brubaker C.L."/>
            <person name="Chee P.W."/>
            <person name="Das S."/>
            <person name="Gingle A.R."/>
            <person name="Haigler C.H."/>
            <person name="Harker D."/>
            <person name="Hoffmann L.V."/>
            <person name="Hovav R."/>
            <person name="Jones D.C."/>
            <person name="Lemke C."/>
            <person name="Mansoor S."/>
            <person name="ur Rahman M."/>
            <person name="Rainville L.N."/>
            <person name="Rambani A."/>
            <person name="Reddy U.K."/>
            <person name="Rong J.K."/>
            <person name="Saranga Y."/>
            <person name="Scheffler B.E."/>
            <person name="Scheffler J.A."/>
            <person name="Stelly D.M."/>
            <person name="Triplett B.A."/>
            <person name="Van Deynze A."/>
            <person name="Vaslin M.F."/>
            <person name="Waghmare V.N."/>
            <person name="Walford S.A."/>
            <person name="Wright R.J."/>
            <person name="Zaki E.A."/>
            <person name="Zhang T."/>
            <person name="Dennis E.S."/>
            <person name="Mayer K.F."/>
            <person name="Peterson D.G."/>
            <person name="Rokhsar D.S."/>
            <person name="Wang X."/>
            <person name="Schmutz J."/>
        </authorList>
    </citation>
    <scope>NUCLEOTIDE SEQUENCE [LARGE SCALE GENOMIC DNA]</scope>
</reference>
<proteinExistence type="predicted"/>
<evidence type="ECO:0000313" key="3">
    <source>
        <dbReference type="Proteomes" id="UP000032304"/>
    </source>
</evidence>
<dbReference type="EMBL" id="CM001740">
    <property type="protein sequence ID" value="KJB07594.1"/>
    <property type="molecule type" value="Genomic_DNA"/>
</dbReference>
<keyword evidence="3" id="KW-1185">Reference proteome</keyword>
<organism evidence="2 3">
    <name type="scientific">Gossypium raimondii</name>
    <name type="common">Peruvian cotton</name>
    <name type="synonym">Gossypium klotzschianum subsp. raimondii</name>
    <dbReference type="NCBI Taxonomy" id="29730"/>
    <lineage>
        <taxon>Eukaryota</taxon>
        <taxon>Viridiplantae</taxon>
        <taxon>Streptophyta</taxon>
        <taxon>Embryophyta</taxon>
        <taxon>Tracheophyta</taxon>
        <taxon>Spermatophyta</taxon>
        <taxon>Magnoliopsida</taxon>
        <taxon>eudicotyledons</taxon>
        <taxon>Gunneridae</taxon>
        <taxon>Pentapetalae</taxon>
        <taxon>rosids</taxon>
        <taxon>malvids</taxon>
        <taxon>Malvales</taxon>
        <taxon>Malvaceae</taxon>
        <taxon>Malvoideae</taxon>
        <taxon>Gossypium</taxon>
    </lineage>
</organism>
<feature type="transmembrane region" description="Helical" evidence="1">
    <location>
        <begin position="14"/>
        <end position="31"/>
    </location>
</feature>
<protein>
    <submittedName>
        <fullName evidence="2">Uncharacterized protein</fullName>
    </submittedName>
</protein>
<dbReference type="Gramene" id="KJB07594">
    <property type="protein sequence ID" value="KJB07594"/>
    <property type="gene ID" value="B456_001G031900"/>
</dbReference>
<keyword evidence="1" id="KW-1133">Transmembrane helix</keyword>
<dbReference type="OMA" id="FKSFANC"/>
<dbReference type="Proteomes" id="UP000032304">
    <property type="component" value="Chromosome 1"/>
</dbReference>